<evidence type="ECO:0000313" key="3">
    <source>
        <dbReference type="Proteomes" id="UP000077266"/>
    </source>
</evidence>
<dbReference type="InParanoid" id="A0A165N132"/>
<name>A0A165N132_EXIGL</name>
<proteinExistence type="predicted"/>
<dbReference type="AlphaFoldDB" id="A0A165N132"/>
<organism evidence="2 3">
    <name type="scientific">Exidia glandulosa HHB12029</name>
    <dbReference type="NCBI Taxonomy" id="1314781"/>
    <lineage>
        <taxon>Eukaryota</taxon>
        <taxon>Fungi</taxon>
        <taxon>Dikarya</taxon>
        <taxon>Basidiomycota</taxon>
        <taxon>Agaricomycotina</taxon>
        <taxon>Agaricomycetes</taxon>
        <taxon>Auriculariales</taxon>
        <taxon>Exidiaceae</taxon>
        <taxon>Exidia</taxon>
    </lineage>
</organism>
<reference evidence="2 3" key="1">
    <citation type="journal article" date="2016" name="Mol. Biol. Evol.">
        <title>Comparative Genomics of Early-Diverging Mushroom-Forming Fungi Provides Insights into the Origins of Lignocellulose Decay Capabilities.</title>
        <authorList>
            <person name="Nagy L.G."/>
            <person name="Riley R."/>
            <person name="Tritt A."/>
            <person name="Adam C."/>
            <person name="Daum C."/>
            <person name="Floudas D."/>
            <person name="Sun H."/>
            <person name="Yadav J.S."/>
            <person name="Pangilinan J."/>
            <person name="Larsson K.H."/>
            <person name="Matsuura K."/>
            <person name="Barry K."/>
            <person name="Labutti K."/>
            <person name="Kuo R."/>
            <person name="Ohm R.A."/>
            <person name="Bhattacharya S.S."/>
            <person name="Shirouzu T."/>
            <person name="Yoshinaga Y."/>
            <person name="Martin F.M."/>
            <person name="Grigoriev I.V."/>
            <person name="Hibbett D.S."/>
        </authorList>
    </citation>
    <scope>NUCLEOTIDE SEQUENCE [LARGE SCALE GENOMIC DNA]</scope>
    <source>
        <strain evidence="2 3">HHB12029</strain>
    </source>
</reference>
<evidence type="ECO:0000313" key="2">
    <source>
        <dbReference type="EMBL" id="KZW00061.1"/>
    </source>
</evidence>
<gene>
    <name evidence="2" type="ORF">EXIGLDRAFT_762155</name>
</gene>
<accession>A0A165N132</accession>
<protein>
    <submittedName>
        <fullName evidence="2">Uncharacterized protein</fullName>
    </submittedName>
</protein>
<dbReference type="Proteomes" id="UP000077266">
    <property type="component" value="Unassembled WGS sequence"/>
</dbReference>
<sequence>MLTARTLPKIWCQVYDCQSTCKWENVLRAGVHHTVAMCEVHGIVALQLNSVLLRPFSFALSKADKALRKKGRQPMADLPCVRCGSKRANRACKFWLCKLCCAELRMDCNVGEHVECGLARFPGIAPFAHDDLRISDAAVEEERRSVGRPSIPLADGRETIVHAICTHVWGPEHLTKRFEAYLSVPATAKVICLRDFTTATKKALGLEGLDLRRATTESATGPPAFDHNGNSHFTLSPLSLGVWSVYILRRPDERVESHGDPMRNVGDGKKRRLSDSAREGRGPKKPKHDN</sequence>
<keyword evidence="3" id="KW-1185">Reference proteome</keyword>
<feature type="compositionally biased region" description="Basic and acidic residues" evidence="1">
    <location>
        <begin position="273"/>
        <end position="290"/>
    </location>
</feature>
<dbReference type="EMBL" id="KV425904">
    <property type="protein sequence ID" value="KZW00061.1"/>
    <property type="molecule type" value="Genomic_DNA"/>
</dbReference>
<feature type="region of interest" description="Disordered" evidence="1">
    <location>
        <begin position="255"/>
        <end position="290"/>
    </location>
</feature>
<evidence type="ECO:0000256" key="1">
    <source>
        <dbReference type="SAM" id="MobiDB-lite"/>
    </source>
</evidence>